<gene>
    <name evidence="2" type="ORF">OG814_34280</name>
</gene>
<feature type="transmembrane region" description="Helical" evidence="1">
    <location>
        <begin position="95"/>
        <end position="122"/>
    </location>
</feature>
<keyword evidence="1" id="KW-0472">Membrane</keyword>
<protein>
    <submittedName>
        <fullName evidence="2">Uncharacterized protein</fullName>
    </submittedName>
</protein>
<keyword evidence="1" id="KW-1133">Transmembrane helix</keyword>
<organism evidence="2 3">
    <name type="scientific">Streptomyces zaomyceticus</name>
    <dbReference type="NCBI Taxonomy" id="68286"/>
    <lineage>
        <taxon>Bacteria</taxon>
        <taxon>Bacillati</taxon>
        <taxon>Actinomycetota</taxon>
        <taxon>Actinomycetes</taxon>
        <taxon>Kitasatosporales</taxon>
        <taxon>Streptomycetaceae</taxon>
        <taxon>Streptomyces</taxon>
    </lineage>
</organism>
<feature type="transmembrane region" description="Helical" evidence="1">
    <location>
        <begin position="62"/>
        <end position="83"/>
    </location>
</feature>
<reference evidence="2 3" key="1">
    <citation type="submission" date="2022-10" db="EMBL/GenBank/DDBJ databases">
        <title>The complete genomes of actinobacterial strains from the NBC collection.</title>
        <authorList>
            <person name="Joergensen T.S."/>
            <person name="Alvarez Arevalo M."/>
            <person name="Sterndorff E.B."/>
            <person name="Faurdal D."/>
            <person name="Vuksanovic O."/>
            <person name="Mourched A.-S."/>
            <person name="Charusanti P."/>
            <person name="Shaw S."/>
            <person name="Blin K."/>
            <person name="Weber T."/>
        </authorList>
    </citation>
    <scope>NUCLEOTIDE SEQUENCE [LARGE SCALE GENOMIC DNA]</scope>
    <source>
        <strain evidence="2 3">NBC_00123</strain>
    </source>
</reference>
<evidence type="ECO:0000313" key="3">
    <source>
        <dbReference type="Proteomes" id="UP001622594"/>
    </source>
</evidence>
<accession>A0ABZ1LHX1</accession>
<evidence type="ECO:0000256" key="1">
    <source>
        <dbReference type="SAM" id="Phobius"/>
    </source>
</evidence>
<dbReference type="EMBL" id="CP108188">
    <property type="protein sequence ID" value="WTR73997.1"/>
    <property type="molecule type" value="Genomic_DNA"/>
</dbReference>
<dbReference type="Proteomes" id="UP001622594">
    <property type="component" value="Chromosome"/>
</dbReference>
<keyword evidence="1" id="KW-0812">Transmembrane</keyword>
<feature type="transmembrane region" description="Helical" evidence="1">
    <location>
        <begin position="20"/>
        <end position="42"/>
    </location>
</feature>
<dbReference type="RefSeq" id="WP_327160698.1">
    <property type="nucleotide sequence ID" value="NZ_CP108062.1"/>
</dbReference>
<sequence length="125" mass="12884">MGNSGTTEPPRGRSRAERLVEGLTVAVASVLSFLLLAGPVAVFGTTTWDLVTGTGITAFSRVAVPVILLALVTLPLVLALGVFRSGRRRSREPMTAAVPATLTLLAGSVVPFGALVLIFAFAHAS</sequence>
<evidence type="ECO:0000313" key="2">
    <source>
        <dbReference type="EMBL" id="WTR73997.1"/>
    </source>
</evidence>
<proteinExistence type="predicted"/>
<keyword evidence="3" id="KW-1185">Reference proteome</keyword>
<name>A0ABZ1LHX1_9ACTN</name>